<dbReference type="PANTHER" id="PTHR33154:SF33">
    <property type="entry name" value="TRANSCRIPTIONAL REPRESSOR SDPR"/>
    <property type="match status" value="1"/>
</dbReference>
<proteinExistence type="predicted"/>
<dbReference type="Proteomes" id="UP000824220">
    <property type="component" value="Unassembled WGS sequence"/>
</dbReference>
<keyword evidence="1" id="KW-0805">Transcription regulation</keyword>
<evidence type="ECO:0000313" key="6">
    <source>
        <dbReference type="EMBL" id="HJA03411.1"/>
    </source>
</evidence>
<evidence type="ECO:0000256" key="1">
    <source>
        <dbReference type="ARBA" id="ARBA00023015"/>
    </source>
</evidence>
<reference evidence="6" key="1">
    <citation type="journal article" date="2021" name="PeerJ">
        <title>Extensive microbial diversity within the chicken gut microbiome revealed by metagenomics and culture.</title>
        <authorList>
            <person name="Gilroy R."/>
            <person name="Ravi A."/>
            <person name="Getino M."/>
            <person name="Pursley I."/>
            <person name="Horton D.L."/>
            <person name="Alikhan N.F."/>
            <person name="Baker D."/>
            <person name="Gharbi K."/>
            <person name="Hall N."/>
            <person name="Watson M."/>
            <person name="Adriaenssens E.M."/>
            <person name="Foster-Nyarko E."/>
            <person name="Jarju S."/>
            <person name="Secka A."/>
            <person name="Antonio M."/>
            <person name="Oren A."/>
            <person name="Chaudhuri R.R."/>
            <person name="La Ragione R."/>
            <person name="Hildebrand F."/>
            <person name="Pallen M.J."/>
        </authorList>
    </citation>
    <scope>NUCLEOTIDE SEQUENCE</scope>
    <source>
        <strain evidence="6">ChiHjej8B7-3636</strain>
    </source>
</reference>
<dbReference type="SUPFAM" id="SSF46785">
    <property type="entry name" value="Winged helix' DNA-binding domain"/>
    <property type="match status" value="1"/>
</dbReference>
<evidence type="ECO:0000313" key="7">
    <source>
        <dbReference type="Proteomes" id="UP000824220"/>
    </source>
</evidence>
<accession>A0A9D2H4S2</accession>
<dbReference type="AlphaFoldDB" id="A0A9D2H4S2"/>
<dbReference type="Gene3D" id="1.10.10.10">
    <property type="entry name" value="Winged helix-like DNA-binding domain superfamily/Winged helix DNA-binding domain"/>
    <property type="match status" value="1"/>
</dbReference>
<feature type="domain" description="HTH arsR-type" evidence="5">
    <location>
        <begin position="1"/>
        <end position="90"/>
    </location>
</feature>
<dbReference type="GO" id="GO:0003677">
    <property type="term" value="F:DNA binding"/>
    <property type="evidence" value="ECO:0007669"/>
    <property type="project" value="UniProtKB-KW"/>
</dbReference>
<keyword evidence="3" id="KW-0804">Transcription</keyword>
<gene>
    <name evidence="6" type="ORF">H9800_00915</name>
</gene>
<dbReference type="InterPro" id="IPR001845">
    <property type="entry name" value="HTH_ArsR_DNA-bd_dom"/>
</dbReference>
<protein>
    <submittedName>
        <fullName evidence="6">ArsR family transcriptional regulator</fullName>
    </submittedName>
</protein>
<keyword evidence="2" id="KW-0238">DNA-binding</keyword>
<dbReference type="CDD" id="cd00090">
    <property type="entry name" value="HTH_ARSR"/>
    <property type="match status" value="1"/>
</dbReference>
<name>A0A9D2H4S2_9MICO</name>
<dbReference type="EMBL" id="DXAM01000013">
    <property type="protein sequence ID" value="HJA03411.1"/>
    <property type="molecule type" value="Genomic_DNA"/>
</dbReference>
<evidence type="ECO:0000256" key="3">
    <source>
        <dbReference type="ARBA" id="ARBA00023163"/>
    </source>
</evidence>
<feature type="region of interest" description="Disordered" evidence="4">
    <location>
        <begin position="97"/>
        <end position="121"/>
    </location>
</feature>
<dbReference type="Pfam" id="PF01022">
    <property type="entry name" value="HTH_5"/>
    <property type="match status" value="1"/>
</dbReference>
<reference evidence="6" key="2">
    <citation type="submission" date="2021-04" db="EMBL/GenBank/DDBJ databases">
        <authorList>
            <person name="Gilroy R."/>
        </authorList>
    </citation>
    <scope>NUCLEOTIDE SEQUENCE</scope>
    <source>
        <strain evidence="6">ChiHjej8B7-3636</strain>
    </source>
</reference>
<comment type="caution">
    <text evidence="6">The sequence shown here is derived from an EMBL/GenBank/DDBJ whole genome shotgun (WGS) entry which is preliminary data.</text>
</comment>
<organism evidence="6 7">
    <name type="scientific">Candidatus Microbacterium stercoravium</name>
    <dbReference type="NCBI Taxonomy" id="2838697"/>
    <lineage>
        <taxon>Bacteria</taxon>
        <taxon>Bacillati</taxon>
        <taxon>Actinomycetota</taxon>
        <taxon>Actinomycetes</taxon>
        <taxon>Micrococcales</taxon>
        <taxon>Microbacteriaceae</taxon>
        <taxon>Microbacterium</taxon>
    </lineage>
</organism>
<sequence>MVTTRTLRVLYHPDRRRILDVLTARGASRVGDIASALDMQVGSVSHHLRMLESEGFVERADDLRTDGRTSWWRSVPRSFAWSVDDFADDGSDAALARDEHRARNARRPPRRHVCDPRRAVHAHDRVGSDRTCLLDPATRR</sequence>
<feature type="compositionally biased region" description="Basic and acidic residues" evidence="4">
    <location>
        <begin position="112"/>
        <end position="121"/>
    </location>
</feature>
<evidence type="ECO:0000256" key="2">
    <source>
        <dbReference type="ARBA" id="ARBA00023125"/>
    </source>
</evidence>
<dbReference type="InterPro" id="IPR051081">
    <property type="entry name" value="HTH_MetalResp_TranReg"/>
</dbReference>
<dbReference type="SMART" id="SM00418">
    <property type="entry name" value="HTH_ARSR"/>
    <property type="match status" value="1"/>
</dbReference>
<dbReference type="GO" id="GO:0003700">
    <property type="term" value="F:DNA-binding transcription factor activity"/>
    <property type="evidence" value="ECO:0007669"/>
    <property type="project" value="InterPro"/>
</dbReference>
<dbReference type="PROSITE" id="PS50987">
    <property type="entry name" value="HTH_ARSR_2"/>
    <property type="match status" value="1"/>
</dbReference>
<dbReference type="InterPro" id="IPR036390">
    <property type="entry name" value="WH_DNA-bd_sf"/>
</dbReference>
<evidence type="ECO:0000256" key="4">
    <source>
        <dbReference type="SAM" id="MobiDB-lite"/>
    </source>
</evidence>
<dbReference type="PANTHER" id="PTHR33154">
    <property type="entry name" value="TRANSCRIPTIONAL REGULATOR, ARSR FAMILY"/>
    <property type="match status" value="1"/>
</dbReference>
<dbReference type="InterPro" id="IPR036388">
    <property type="entry name" value="WH-like_DNA-bd_sf"/>
</dbReference>
<evidence type="ECO:0000259" key="5">
    <source>
        <dbReference type="PROSITE" id="PS50987"/>
    </source>
</evidence>
<dbReference type="InterPro" id="IPR011991">
    <property type="entry name" value="ArsR-like_HTH"/>
</dbReference>